<comment type="caution">
    <text evidence="2">The sequence shown here is derived from an EMBL/GenBank/DDBJ whole genome shotgun (WGS) entry which is preliminary data.</text>
</comment>
<dbReference type="GeneID" id="70251161"/>
<feature type="compositionally biased region" description="Polar residues" evidence="1">
    <location>
        <begin position="188"/>
        <end position="207"/>
    </location>
</feature>
<feature type="compositionally biased region" description="Polar residues" evidence="1">
    <location>
        <begin position="878"/>
        <end position="891"/>
    </location>
</feature>
<organism evidence="2 3">
    <name type="scientific">Talaromyces proteolyticus</name>
    <dbReference type="NCBI Taxonomy" id="1131652"/>
    <lineage>
        <taxon>Eukaryota</taxon>
        <taxon>Fungi</taxon>
        <taxon>Dikarya</taxon>
        <taxon>Ascomycota</taxon>
        <taxon>Pezizomycotina</taxon>
        <taxon>Eurotiomycetes</taxon>
        <taxon>Eurotiomycetidae</taxon>
        <taxon>Eurotiales</taxon>
        <taxon>Trichocomaceae</taxon>
        <taxon>Talaromyces</taxon>
        <taxon>Talaromyces sect. Bacilispori</taxon>
    </lineage>
</organism>
<feature type="compositionally biased region" description="Low complexity" evidence="1">
    <location>
        <begin position="148"/>
        <end position="157"/>
    </location>
</feature>
<evidence type="ECO:0000256" key="1">
    <source>
        <dbReference type="SAM" id="MobiDB-lite"/>
    </source>
</evidence>
<feature type="compositionally biased region" description="Low complexity" evidence="1">
    <location>
        <begin position="683"/>
        <end position="696"/>
    </location>
</feature>
<feature type="compositionally biased region" description="Basic and acidic residues" evidence="1">
    <location>
        <begin position="796"/>
        <end position="806"/>
    </location>
</feature>
<evidence type="ECO:0000313" key="2">
    <source>
        <dbReference type="EMBL" id="KAH8692918.1"/>
    </source>
</evidence>
<feature type="compositionally biased region" description="Low complexity" evidence="1">
    <location>
        <begin position="221"/>
        <end position="232"/>
    </location>
</feature>
<feature type="region of interest" description="Disordered" evidence="1">
    <location>
        <begin position="1"/>
        <end position="112"/>
    </location>
</feature>
<dbReference type="RefSeq" id="XP_046068791.1">
    <property type="nucleotide sequence ID" value="XM_046220874.1"/>
</dbReference>
<feature type="compositionally biased region" description="Low complexity" evidence="1">
    <location>
        <begin position="100"/>
        <end position="112"/>
    </location>
</feature>
<protein>
    <recommendedName>
        <fullName evidence="4">LPXTG-motif cell wall anchor domain protein</fullName>
    </recommendedName>
</protein>
<gene>
    <name evidence="2" type="ORF">BGW36DRAFT_430660</name>
</gene>
<accession>A0AAD4KIB9</accession>
<feature type="compositionally biased region" description="Basic and acidic residues" evidence="1">
    <location>
        <begin position="492"/>
        <end position="507"/>
    </location>
</feature>
<dbReference type="Proteomes" id="UP001201262">
    <property type="component" value="Unassembled WGS sequence"/>
</dbReference>
<dbReference type="AlphaFoldDB" id="A0AAD4KIB9"/>
<feature type="compositionally biased region" description="Polar residues" evidence="1">
    <location>
        <begin position="411"/>
        <end position="420"/>
    </location>
</feature>
<feature type="compositionally biased region" description="Polar residues" evidence="1">
    <location>
        <begin position="233"/>
        <end position="247"/>
    </location>
</feature>
<feature type="compositionally biased region" description="Low complexity" evidence="1">
    <location>
        <begin position="544"/>
        <end position="566"/>
    </location>
</feature>
<feature type="compositionally biased region" description="Polar residues" evidence="1">
    <location>
        <begin position="427"/>
        <end position="437"/>
    </location>
</feature>
<feature type="compositionally biased region" description="Polar residues" evidence="1">
    <location>
        <begin position="912"/>
        <end position="930"/>
    </location>
</feature>
<feature type="compositionally biased region" description="Polar residues" evidence="1">
    <location>
        <begin position="770"/>
        <end position="780"/>
    </location>
</feature>
<feature type="compositionally biased region" description="Basic and acidic residues" evidence="1">
    <location>
        <begin position="275"/>
        <end position="287"/>
    </location>
</feature>
<evidence type="ECO:0000313" key="3">
    <source>
        <dbReference type="Proteomes" id="UP001201262"/>
    </source>
</evidence>
<feature type="region of interest" description="Disordered" evidence="1">
    <location>
        <begin position="364"/>
        <end position="516"/>
    </location>
</feature>
<feature type="compositionally biased region" description="Low complexity" evidence="1">
    <location>
        <begin position="52"/>
        <end position="76"/>
    </location>
</feature>
<feature type="region of interest" description="Disordered" evidence="1">
    <location>
        <begin position="135"/>
        <end position="348"/>
    </location>
</feature>
<feature type="compositionally biased region" description="Basic and acidic residues" evidence="1">
    <location>
        <begin position="831"/>
        <end position="841"/>
    </location>
</feature>
<dbReference type="EMBL" id="JAJTJA010000010">
    <property type="protein sequence ID" value="KAH8692918.1"/>
    <property type="molecule type" value="Genomic_DNA"/>
</dbReference>
<feature type="region of interest" description="Disordered" evidence="1">
    <location>
        <begin position="683"/>
        <end position="930"/>
    </location>
</feature>
<reference evidence="2" key="1">
    <citation type="submission" date="2021-12" db="EMBL/GenBank/DDBJ databases">
        <title>Convergent genome expansion in fungi linked to evolution of root-endophyte symbiosis.</title>
        <authorList>
            <consortium name="DOE Joint Genome Institute"/>
            <person name="Ke Y.-H."/>
            <person name="Bonito G."/>
            <person name="Liao H.-L."/>
            <person name="Looney B."/>
            <person name="Rojas-Flechas A."/>
            <person name="Nash J."/>
            <person name="Hameed K."/>
            <person name="Schadt C."/>
            <person name="Martin F."/>
            <person name="Crous P.W."/>
            <person name="Miettinen O."/>
            <person name="Magnuson J.K."/>
            <person name="Labbe J."/>
            <person name="Jacobson D."/>
            <person name="Doktycz M.J."/>
            <person name="Veneault-Fourrey C."/>
            <person name="Kuo A."/>
            <person name="Mondo S."/>
            <person name="Calhoun S."/>
            <person name="Riley R."/>
            <person name="Ohm R."/>
            <person name="LaButti K."/>
            <person name="Andreopoulos B."/>
            <person name="Pangilinan J."/>
            <person name="Nolan M."/>
            <person name="Tritt A."/>
            <person name="Clum A."/>
            <person name="Lipzen A."/>
            <person name="Daum C."/>
            <person name="Barry K."/>
            <person name="Grigoriev I.V."/>
            <person name="Vilgalys R."/>
        </authorList>
    </citation>
    <scope>NUCLEOTIDE SEQUENCE</scope>
    <source>
        <strain evidence="2">PMI_201</strain>
    </source>
</reference>
<sequence>MTLPSPSRVATIHSATDGEYTDWAARPRRQTNPDVVRRPSVLLRQATRRSADVSGNNSSSSASVSASASTSPQSPAVERPRTSGHASSAASSSTVTPIKRNSVPSHRSSLSVSALSNPALAEIPSRKYNALRLSTGSAEGTSPAVDSNNNNNNININTHAGNVQCAPPRDMPPLADSIVTPRGAANHASATRTSPVSPSPQLNSFYSDRSRSNSEVPPPSSRRAPTSRPSLSTDSSPRPQTAGNVQAQDRLVRPYSKPPPTSPEHKYNSPSIDAVLRRDSLSRKAESPADPVSPVRRRGSTPLSPRSNTAKTRMALSTLNDPYRTVKAVDEQPGDDVKDSSTDDSRSRSDDVFFNIAKSSVSSRRDSLGKLDRRRKLGLSTRTSLAAEQTPSPEQLKYQSSPLFLPDGSPYFSSTLSTPQLDEGSRSRYSQAGSASRSVVGVPRSRYNRETSPELPQPYSDVRSTITDARYRHSNLTNLSSRTLRQPSTSDSAERVSTETEKVRTDGTTESSLSTTAPSTVWDELDDLKSRIRKLELTGKFPSSSAAAMSNVSAERPRTAATTATTLSSSPKQKHVRRTSVSLDTGTPATPNPIQTLLHSALAKAKTSVGNEVYGMLETTATDALTLANMLTSTTTSTPSGAVSSVNGSGIMNGMTERQARRKADSLCRSLTELCLALSEEQTISQQKSQYQSQDQTRPGSQGRLNRPNAIDNGDAVSTASTRYRRSMSHEPEAFDQQDSASRASGRTETRRANTINFGVSGRRGRFSQDEQALPQTPSLTAPLARLHRLSGSQRLKREDDSDDRSSVFSRTLSSRAMTEVGGPSSSRLSNARERVSREYTNESPSTRLSTSYQQGPSQLKSSPSVQSTIPQRRSYATPPTSAIPTASGANIQPGFRRYGASPTVAPDRNTSDSPSQINDSPQTVPQTRITSSSIKMASSYTAIQPRVRTESLRTESLGTRRLGLRLRPSVIGKDNDQ</sequence>
<feature type="compositionally biased region" description="Polar residues" evidence="1">
    <location>
        <begin position="301"/>
        <end position="320"/>
    </location>
</feature>
<feature type="compositionally biased region" description="Polar residues" evidence="1">
    <location>
        <begin position="579"/>
        <end position="592"/>
    </location>
</feature>
<keyword evidence="3" id="KW-1185">Reference proteome</keyword>
<feature type="region of interest" description="Disordered" evidence="1">
    <location>
        <begin position="544"/>
        <end position="592"/>
    </location>
</feature>
<feature type="compositionally biased region" description="Polar residues" evidence="1">
    <location>
        <begin position="474"/>
        <end position="491"/>
    </location>
</feature>
<proteinExistence type="predicted"/>
<evidence type="ECO:0008006" key="4">
    <source>
        <dbReference type="Google" id="ProtNLM"/>
    </source>
</evidence>
<feature type="compositionally biased region" description="Polar residues" evidence="1">
    <location>
        <begin position="135"/>
        <end position="147"/>
    </location>
</feature>
<feature type="compositionally biased region" description="Polar residues" evidence="1">
    <location>
        <begin position="381"/>
        <end position="402"/>
    </location>
</feature>
<feature type="compositionally biased region" description="Basic and acidic residues" evidence="1">
    <location>
        <begin position="327"/>
        <end position="348"/>
    </location>
</feature>
<name>A0AAD4KIB9_9EURO</name>
<feature type="compositionally biased region" description="Polar residues" evidence="1">
    <location>
        <begin position="842"/>
        <end position="872"/>
    </location>
</feature>